<evidence type="ECO:0000313" key="8">
    <source>
        <dbReference type="EMBL" id="WEK37883.1"/>
    </source>
</evidence>
<accession>A0AAJ5WWJ5</accession>
<dbReference type="SUPFAM" id="SSF46689">
    <property type="entry name" value="Homeodomain-like"/>
    <property type="match status" value="1"/>
</dbReference>
<dbReference type="InterPro" id="IPR009057">
    <property type="entry name" value="Homeodomain-like_sf"/>
</dbReference>
<proteinExistence type="predicted"/>
<dbReference type="SMART" id="SM00342">
    <property type="entry name" value="HTH_ARAC"/>
    <property type="match status" value="1"/>
</dbReference>
<dbReference type="InterPro" id="IPR011006">
    <property type="entry name" value="CheY-like_superfamily"/>
</dbReference>
<dbReference type="Proteomes" id="UP001220610">
    <property type="component" value="Chromosome"/>
</dbReference>
<keyword evidence="3" id="KW-0238">DNA-binding</keyword>
<dbReference type="SUPFAM" id="SSF52172">
    <property type="entry name" value="CheY-like"/>
    <property type="match status" value="1"/>
</dbReference>
<dbReference type="Gene3D" id="1.10.10.60">
    <property type="entry name" value="Homeodomain-like"/>
    <property type="match status" value="1"/>
</dbReference>
<dbReference type="EMBL" id="CP119311">
    <property type="protein sequence ID" value="WEK37883.1"/>
    <property type="molecule type" value="Genomic_DNA"/>
</dbReference>
<evidence type="ECO:0000259" key="7">
    <source>
        <dbReference type="PROSITE" id="PS50110"/>
    </source>
</evidence>
<dbReference type="Pfam" id="PF00072">
    <property type="entry name" value="Response_reg"/>
    <property type="match status" value="1"/>
</dbReference>
<dbReference type="PANTHER" id="PTHR43547:SF2">
    <property type="entry name" value="HYBRID SIGNAL TRANSDUCTION HISTIDINE KINASE C"/>
    <property type="match status" value="1"/>
</dbReference>
<feature type="domain" description="HTH araC/xylS-type" evidence="6">
    <location>
        <begin position="153"/>
        <end position="252"/>
    </location>
</feature>
<evidence type="ECO:0000256" key="5">
    <source>
        <dbReference type="PROSITE-ProRule" id="PRU00169"/>
    </source>
</evidence>
<evidence type="ECO:0000256" key="3">
    <source>
        <dbReference type="ARBA" id="ARBA00023125"/>
    </source>
</evidence>
<keyword evidence="2" id="KW-0805">Transcription regulation</keyword>
<feature type="modified residue" description="4-aspartylphosphate" evidence="5">
    <location>
        <position position="54"/>
    </location>
</feature>
<organism evidence="8 9">
    <name type="scientific">Candidatus Pseudobacter hemicellulosilyticus</name>
    <dbReference type="NCBI Taxonomy" id="3121375"/>
    <lineage>
        <taxon>Bacteria</taxon>
        <taxon>Pseudomonadati</taxon>
        <taxon>Bacteroidota</taxon>
        <taxon>Chitinophagia</taxon>
        <taxon>Chitinophagales</taxon>
        <taxon>Chitinophagaceae</taxon>
        <taxon>Pseudobacter</taxon>
    </lineage>
</organism>
<dbReference type="FunFam" id="3.40.50.2300:FF:000138">
    <property type="entry name" value="Two-component system sensor histidine kinase/response regulator"/>
    <property type="match status" value="1"/>
</dbReference>
<dbReference type="CDD" id="cd17574">
    <property type="entry name" value="REC_OmpR"/>
    <property type="match status" value="1"/>
</dbReference>
<reference evidence="8" key="1">
    <citation type="submission" date="2023-03" db="EMBL/GenBank/DDBJ databases">
        <title>Andean soil-derived lignocellulolytic bacterial consortium as a source of novel taxa and putative plastic-active enzymes.</title>
        <authorList>
            <person name="Diaz-Garcia L."/>
            <person name="Chuvochina M."/>
            <person name="Feuerriegel G."/>
            <person name="Bunk B."/>
            <person name="Sproer C."/>
            <person name="Streit W.R."/>
            <person name="Rodriguez L.M."/>
            <person name="Overmann J."/>
            <person name="Jimenez D.J."/>
        </authorList>
    </citation>
    <scope>NUCLEOTIDE SEQUENCE</scope>
    <source>
        <strain evidence="8">MAG 7</strain>
    </source>
</reference>
<dbReference type="PROSITE" id="PS50110">
    <property type="entry name" value="RESPONSE_REGULATORY"/>
    <property type="match status" value="1"/>
</dbReference>
<dbReference type="FunFam" id="1.10.10.60:FF:000284">
    <property type="entry name" value="Two-component system sensor histidine kinase/response regulator"/>
    <property type="match status" value="1"/>
</dbReference>
<dbReference type="InterPro" id="IPR001789">
    <property type="entry name" value="Sig_transdc_resp-reg_receiver"/>
</dbReference>
<dbReference type="SMART" id="SM00448">
    <property type="entry name" value="REC"/>
    <property type="match status" value="1"/>
</dbReference>
<protein>
    <submittedName>
        <fullName evidence="8">Response regulator</fullName>
    </submittedName>
</protein>
<dbReference type="InterPro" id="IPR020449">
    <property type="entry name" value="Tscrpt_reg_AraC-type_HTH"/>
</dbReference>
<dbReference type="Pfam" id="PF12833">
    <property type="entry name" value="HTH_18"/>
    <property type="match status" value="1"/>
</dbReference>
<evidence type="ECO:0000256" key="2">
    <source>
        <dbReference type="ARBA" id="ARBA00023015"/>
    </source>
</evidence>
<dbReference type="GO" id="GO:0003700">
    <property type="term" value="F:DNA-binding transcription factor activity"/>
    <property type="evidence" value="ECO:0007669"/>
    <property type="project" value="InterPro"/>
</dbReference>
<dbReference type="AlphaFoldDB" id="A0AAJ5WWJ5"/>
<evidence type="ECO:0000256" key="1">
    <source>
        <dbReference type="ARBA" id="ARBA00022553"/>
    </source>
</evidence>
<gene>
    <name evidence="8" type="ORF">P0Y53_10245</name>
</gene>
<keyword evidence="4" id="KW-0804">Transcription</keyword>
<sequence>MNAKPVLLIVDDNQEIIDFLAEDLGEKYTVLTASNGREALALLAQETVQLVISDVMMPEIDGFELCRQIKTNFESSHVPVILLTARNNLQSRIDGLELGADAYIDKPFSPEYLQVQVANLLKNRSKLKEFYAHSPATLINTMAHTRADETFLDELNNIVQSHMEDTSLDVEQLAKHLNMSRPTLYRKLKAITDLTPNELINITRLKKAAVLLTQGEFNINEISEMVGYTSPTHFGRNFQKQFGQIPSEFRKKKE</sequence>
<keyword evidence="1 5" id="KW-0597">Phosphoprotein</keyword>
<name>A0AAJ5WWJ5_9BACT</name>
<dbReference type="PRINTS" id="PR00032">
    <property type="entry name" value="HTHARAC"/>
</dbReference>
<dbReference type="GO" id="GO:0000155">
    <property type="term" value="F:phosphorelay sensor kinase activity"/>
    <property type="evidence" value="ECO:0007669"/>
    <property type="project" value="TreeGrafter"/>
</dbReference>
<dbReference type="PROSITE" id="PS01124">
    <property type="entry name" value="HTH_ARAC_FAMILY_2"/>
    <property type="match status" value="1"/>
</dbReference>
<feature type="domain" description="Response regulatory" evidence="7">
    <location>
        <begin position="6"/>
        <end position="121"/>
    </location>
</feature>
<dbReference type="Gene3D" id="3.40.50.2300">
    <property type="match status" value="1"/>
</dbReference>
<dbReference type="PANTHER" id="PTHR43547">
    <property type="entry name" value="TWO-COMPONENT HISTIDINE KINASE"/>
    <property type="match status" value="1"/>
</dbReference>
<dbReference type="InterPro" id="IPR018060">
    <property type="entry name" value="HTH_AraC"/>
</dbReference>
<evidence type="ECO:0000313" key="9">
    <source>
        <dbReference type="Proteomes" id="UP001220610"/>
    </source>
</evidence>
<evidence type="ECO:0000259" key="6">
    <source>
        <dbReference type="PROSITE" id="PS01124"/>
    </source>
</evidence>
<evidence type="ECO:0000256" key="4">
    <source>
        <dbReference type="ARBA" id="ARBA00023163"/>
    </source>
</evidence>
<dbReference type="GO" id="GO:0043565">
    <property type="term" value="F:sequence-specific DNA binding"/>
    <property type="evidence" value="ECO:0007669"/>
    <property type="project" value="InterPro"/>
</dbReference>